<dbReference type="AlphaFoldDB" id="A0AAD5NYT5"/>
<feature type="region of interest" description="Disordered" evidence="5">
    <location>
        <begin position="134"/>
        <end position="592"/>
    </location>
</feature>
<dbReference type="EMBL" id="JAJSOW010000100">
    <property type="protein sequence ID" value="KAI9186857.1"/>
    <property type="molecule type" value="Genomic_DNA"/>
</dbReference>
<dbReference type="PROSITE" id="PS50199">
    <property type="entry name" value="ZF_RANBP2_2"/>
    <property type="match status" value="1"/>
</dbReference>
<evidence type="ECO:0000313" key="7">
    <source>
        <dbReference type="EMBL" id="KAI9186857.1"/>
    </source>
</evidence>
<reference evidence="7" key="2">
    <citation type="submission" date="2023-02" db="EMBL/GenBank/DDBJ databases">
        <authorList>
            <person name="Swenson N.G."/>
            <person name="Wegrzyn J.L."/>
            <person name="Mcevoy S.L."/>
        </authorList>
    </citation>
    <scope>NUCLEOTIDE SEQUENCE</scope>
    <source>
        <strain evidence="7">91603</strain>
        <tissue evidence="7">Leaf</tissue>
    </source>
</reference>
<feature type="compositionally biased region" description="Basic and acidic residues" evidence="5">
    <location>
        <begin position="340"/>
        <end position="352"/>
    </location>
</feature>
<name>A0AAD5NYT5_ACENE</name>
<feature type="compositionally biased region" description="Basic and acidic residues" evidence="5">
    <location>
        <begin position="507"/>
        <end position="530"/>
    </location>
</feature>
<evidence type="ECO:0000256" key="5">
    <source>
        <dbReference type="SAM" id="MobiDB-lite"/>
    </source>
</evidence>
<dbReference type="Gene3D" id="4.10.1060.10">
    <property type="entry name" value="Zinc finger, RanBP2-type"/>
    <property type="match status" value="2"/>
</dbReference>
<feature type="domain" description="RanBP2-type" evidence="6">
    <location>
        <begin position="30"/>
        <end position="63"/>
    </location>
</feature>
<evidence type="ECO:0000256" key="3">
    <source>
        <dbReference type="ARBA" id="ARBA00022833"/>
    </source>
</evidence>
<protein>
    <recommendedName>
        <fullName evidence="6">RanBP2-type domain-containing protein</fullName>
    </recommendedName>
</protein>
<dbReference type="GO" id="GO:0005737">
    <property type="term" value="C:cytoplasm"/>
    <property type="evidence" value="ECO:0007669"/>
    <property type="project" value="TreeGrafter"/>
</dbReference>
<keyword evidence="3" id="KW-0862">Zinc</keyword>
<keyword evidence="1" id="KW-0479">Metal-binding</keyword>
<evidence type="ECO:0000256" key="4">
    <source>
        <dbReference type="PROSITE-ProRule" id="PRU00322"/>
    </source>
</evidence>
<feature type="compositionally biased region" description="Polar residues" evidence="5">
    <location>
        <begin position="181"/>
        <end position="191"/>
    </location>
</feature>
<dbReference type="SMART" id="SM00547">
    <property type="entry name" value="ZnF_RBZ"/>
    <property type="match status" value="2"/>
</dbReference>
<dbReference type="Pfam" id="PF00641">
    <property type="entry name" value="Zn_ribbon_RanBP"/>
    <property type="match status" value="1"/>
</dbReference>
<feature type="compositionally biased region" description="Basic residues" evidence="5">
    <location>
        <begin position="296"/>
        <end position="309"/>
    </location>
</feature>
<reference evidence="7" key="1">
    <citation type="journal article" date="2022" name="Plant J.">
        <title>Strategies of tolerance reflected in two North American maple genomes.</title>
        <authorList>
            <person name="McEvoy S.L."/>
            <person name="Sezen U.U."/>
            <person name="Trouern-Trend A."/>
            <person name="McMahon S.M."/>
            <person name="Schaberg P.G."/>
            <person name="Yang J."/>
            <person name="Wegrzyn J.L."/>
            <person name="Swenson N.G."/>
        </authorList>
    </citation>
    <scope>NUCLEOTIDE SEQUENCE</scope>
    <source>
        <strain evidence="7">91603</strain>
    </source>
</reference>
<evidence type="ECO:0000259" key="6">
    <source>
        <dbReference type="PROSITE" id="PS50199"/>
    </source>
</evidence>
<evidence type="ECO:0000313" key="8">
    <source>
        <dbReference type="Proteomes" id="UP001064489"/>
    </source>
</evidence>
<dbReference type="PANTHER" id="PTHR23111:SF29">
    <property type="entry name" value="OS07G0404300 PROTEIN"/>
    <property type="match status" value="1"/>
</dbReference>
<dbReference type="Proteomes" id="UP001064489">
    <property type="component" value="Chromosome 3"/>
</dbReference>
<dbReference type="PROSITE" id="PS01358">
    <property type="entry name" value="ZF_RANBP2_1"/>
    <property type="match status" value="1"/>
</dbReference>
<sequence>MKKGDWLCPKCDFMNAKNTVCLQCDAKRPKRQLLPVDWECPECNFLNYRRNMACFHCDCKCPPDEFLENKKEERRQGPNIRMEKVAKRPEVSNAWNFDFDDDESDGADVAAFEYADSPSRGDDSTMVSQERDYDFNNSSGVRSPCEREHSELDSNRPGTGFDGFYDEDDVDSYEIDAPNNYPVSKASSNDFSEAEDIGVSDNNFRGHRRDTPPSNNKPSKLKRPKAAFSGSDDDELDFDNDEELPVHPNWKSSHVADSRHTSRGRGPTDPSRGLSFGSDEEFGTHSDLDDDFESRRTKKPVSGKFSRRRAGFDMEDFSDLEPDNDDLSMRRNKFGQNKTESGRRGKDFDGRDNYNFVNDDAQFRTNGKMDNRRNSMIDGSRSSRESRGDNRGAKWDDYDGPRMNNKGDDARFRSNGKMDNRRDSLVDDRRSSRESKCDDYDGQRMNNKGDDARFRSNGKMDNRRDSMMDDRRSSRGSRGDNRGSKWDDYDGQRMNNKGDGTWFRSNGKMDNRRDSMMDDRRSSRVSRGDNRGSNGDNYGGRRMNNKKGDSWNFKRLKHEGSRGSKHGMSHKYGMNADSNPNEFRNSRWVIER</sequence>
<dbReference type="PANTHER" id="PTHR23111">
    <property type="entry name" value="ZINC FINGER PROTEIN"/>
    <property type="match status" value="1"/>
</dbReference>
<feature type="compositionally biased region" description="Basic and acidic residues" evidence="5">
    <location>
        <begin position="367"/>
        <end position="491"/>
    </location>
</feature>
<dbReference type="GO" id="GO:0008270">
    <property type="term" value="F:zinc ion binding"/>
    <property type="evidence" value="ECO:0007669"/>
    <property type="project" value="UniProtKB-KW"/>
</dbReference>
<keyword evidence="8" id="KW-1185">Reference proteome</keyword>
<dbReference type="InterPro" id="IPR001876">
    <property type="entry name" value="Znf_RanBP2"/>
</dbReference>
<gene>
    <name evidence="7" type="ORF">LWI28_021647</name>
</gene>
<feature type="compositionally biased region" description="Acidic residues" evidence="5">
    <location>
        <begin position="231"/>
        <end position="243"/>
    </location>
</feature>
<accession>A0AAD5NYT5</accession>
<proteinExistence type="predicted"/>
<keyword evidence="2 4" id="KW-0863">Zinc-finger</keyword>
<evidence type="ECO:0000256" key="2">
    <source>
        <dbReference type="ARBA" id="ARBA00022771"/>
    </source>
</evidence>
<evidence type="ECO:0000256" key="1">
    <source>
        <dbReference type="ARBA" id="ARBA00022723"/>
    </source>
</evidence>
<organism evidence="7 8">
    <name type="scientific">Acer negundo</name>
    <name type="common">Box elder</name>
    <dbReference type="NCBI Taxonomy" id="4023"/>
    <lineage>
        <taxon>Eukaryota</taxon>
        <taxon>Viridiplantae</taxon>
        <taxon>Streptophyta</taxon>
        <taxon>Embryophyta</taxon>
        <taxon>Tracheophyta</taxon>
        <taxon>Spermatophyta</taxon>
        <taxon>Magnoliopsida</taxon>
        <taxon>eudicotyledons</taxon>
        <taxon>Gunneridae</taxon>
        <taxon>Pentapetalae</taxon>
        <taxon>rosids</taxon>
        <taxon>malvids</taxon>
        <taxon>Sapindales</taxon>
        <taxon>Sapindaceae</taxon>
        <taxon>Hippocastanoideae</taxon>
        <taxon>Acereae</taxon>
        <taxon>Acer</taxon>
    </lineage>
</organism>
<dbReference type="GO" id="GO:0003729">
    <property type="term" value="F:mRNA binding"/>
    <property type="evidence" value="ECO:0007669"/>
    <property type="project" value="TreeGrafter"/>
</dbReference>
<comment type="caution">
    <text evidence="7">The sequence shown here is derived from an EMBL/GenBank/DDBJ whole genome shotgun (WGS) entry which is preliminary data.</text>
</comment>
<feature type="compositionally biased region" description="Acidic residues" evidence="5">
    <location>
        <begin position="164"/>
        <end position="174"/>
    </location>
</feature>
<feature type="compositionally biased region" description="Basic and acidic residues" evidence="5">
    <location>
        <begin position="144"/>
        <end position="154"/>
    </location>
</feature>
<feature type="compositionally biased region" description="Acidic residues" evidence="5">
    <location>
        <begin position="313"/>
        <end position="326"/>
    </location>
</feature>